<dbReference type="OrthoDB" id="5242853at2759"/>
<organism evidence="1 2">
    <name type="scientific">Fusarium albosuccineum</name>
    <dbReference type="NCBI Taxonomy" id="1237068"/>
    <lineage>
        <taxon>Eukaryota</taxon>
        <taxon>Fungi</taxon>
        <taxon>Dikarya</taxon>
        <taxon>Ascomycota</taxon>
        <taxon>Pezizomycotina</taxon>
        <taxon>Sordariomycetes</taxon>
        <taxon>Hypocreomycetidae</taxon>
        <taxon>Hypocreales</taxon>
        <taxon>Nectriaceae</taxon>
        <taxon>Fusarium</taxon>
        <taxon>Fusarium decemcellulare species complex</taxon>
    </lineage>
</organism>
<dbReference type="EMBL" id="JAADYS010000118">
    <property type="protein sequence ID" value="KAF4472153.1"/>
    <property type="molecule type" value="Genomic_DNA"/>
</dbReference>
<gene>
    <name evidence="1" type="ORF">FALBO_939</name>
</gene>
<dbReference type="Proteomes" id="UP000554235">
    <property type="component" value="Unassembled WGS sequence"/>
</dbReference>
<evidence type="ECO:0000313" key="1">
    <source>
        <dbReference type="EMBL" id="KAF4472153.1"/>
    </source>
</evidence>
<dbReference type="Gene3D" id="1.25.40.20">
    <property type="entry name" value="Ankyrin repeat-containing domain"/>
    <property type="match status" value="1"/>
</dbReference>
<accession>A0A8H4LMK7</accession>
<evidence type="ECO:0008006" key="3">
    <source>
        <dbReference type="Google" id="ProtNLM"/>
    </source>
</evidence>
<sequence>MAEAVGVVAAATQLLDLSVRALSASYRLYDKYKSVPDEINTLKGSLIQFKSILEIIKDSHTSPVLPNGTFNTFSPLISKATRELTETLDVLEGISFCSSGSIRRAWDVAVSSKTRRKVAERCRRIESLKPDLIILHEHYRGLIFKEQMMSQSTDLLANVNSGFRSLEHRLSRDIESLRQHFSDLVVPEITTQKLRPRASWNHACDCYPSCEDTTLSFSNFHLFFSKKRYHFEACSHWDKPTLWSLGFRILSPRLQVMLGIRLGSSLSLFQEISPHNIVDPGSSSAFKAFYETREKLDSITRSANTWPSFGFSLENSTSNGLTVEMLVYDPVASSTQRKIIEAFQTLHQKLLTAFTTGTACPNDRTTKNVTILHLVVELAMDFIGMHECLYAVLDGLIKLLVDRNRDPNALSQPFGKVDIYTKSPCLLCLAVGWPTGLKLLLGIGANPEDAIETAINEGHIPSIELLLDYDCGIFPGCPGTTRKSSYDLIDIAMMHRCPADIFCLLIKKLVERRKSLASLAMENLPSPDLVRFGLQLKTRKRDQPLLDHHALEVFQCLEAAGIQVSVSMWPGKKPSIYHRNGMTYSVAKRFWEVGFRDIDIVSPVNMMNRTPLWDSISNHYFAFAEVPERVRLIRWYLEKGAKLPEEPSEKLLLFLRSWAGVLVSKIWVTQDITLLGPLEFFRQLHPEGILKLENGTCRCSPGGCIPAGTVLQDQDTSSDLIERWCWLFHLPRMEIFDRLGMAHTCRSPLEVDWETNPNDEEVQELEEEDKFLELALDSHVRLYADLLQQYRSNFEPFWLSWWITLEHHLPFETHHNLRLPKAFDFKEKEMSIFKSESYQPNIEGISSMVEFYFSSFSNETMVEFLSQFKILS</sequence>
<dbReference type="InterPro" id="IPR036770">
    <property type="entry name" value="Ankyrin_rpt-contain_sf"/>
</dbReference>
<protein>
    <recommendedName>
        <fullName evidence="3">Fungal N-terminal domain-containing protein</fullName>
    </recommendedName>
</protein>
<evidence type="ECO:0000313" key="2">
    <source>
        <dbReference type="Proteomes" id="UP000554235"/>
    </source>
</evidence>
<reference evidence="1 2" key="1">
    <citation type="submission" date="2020-01" db="EMBL/GenBank/DDBJ databases">
        <title>Identification and distribution of gene clusters putatively required for synthesis of sphingolipid metabolism inhibitors in phylogenetically diverse species of the filamentous fungus Fusarium.</title>
        <authorList>
            <person name="Kim H.-S."/>
            <person name="Busman M."/>
            <person name="Brown D.W."/>
            <person name="Divon H."/>
            <person name="Uhlig S."/>
            <person name="Proctor R.H."/>
        </authorList>
    </citation>
    <scope>NUCLEOTIDE SEQUENCE [LARGE SCALE GENOMIC DNA]</scope>
    <source>
        <strain evidence="1 2">NRRL 20459</strain>
    </source>
</reference>
<dbReference type="SUPFAM" id="SSF48403">
    <property type="entry name" value="Ankyrin repeat"/>
    <property type="match status" value="1"/>
</dbReference>
<proteinExistence type="predicted"/>
<keyword evidence="2" id="KW-1185">Reference proteome</keyword>
<dbReference type="AlphaFoldDB" id="A0A8H4LMK7"/>
<comment type="caution">
    <text evidence="1">The sequence shown here is derived from an EMBL/GenBank/DDBJ whole genome shotgun (WGS) entry which is preliminary data.</text>
</comment>
<name>A0A8H4LMK7_9HYPO</name>